<dbReference type="PANTHER" id="PTHR13780:SF128">
    <property type="entry name" value="CBS DOMAIN-CONTAINING PROTEIN"/>
    <property type="match status" value="1"/>
</dbReference>
<evidence type="ECO:0000256" key="2">
    <source>
        <dbReference type="ARBA" id="ARBA00023122"/>
    </source>
</evidence>
<dbReference type="InterPro" id="IPR046342">
    <property type="entry name" value="CBS_dom_sf"/>
</dbReference>
<organism evidence="6 7">
    <name type="scientific">Ensete ventricosum</name>
    <name type="common">Abyssinian banana</name>
    <name type="synonym">Musa ensete</name>
    <dbReference type="NCBI Taxonomy" id="4639"/>
    <lineage>
        <taxon>Eukaryota</taxon>
        <taxon>Viridiplantae</taxon>
        <taxon>Streptophyta</taxon>
        <taxon>Embryophyta</taxon>
        <taxon>Tracheophyta</taxon>
        <taxon>Spermatophyta</taxon>
        <taxon>Magnoliopsida</taxon>
        <taxon>Liliopsida</taxon>
        <taxon>Zingiberales</taxon>
        <taxon>Musaceae</taxon>
        <taxon>Ensete</taxon>
    </lineage>
</organism>
<feature type="compositionally biased region" description="Low complexity" evidence="4">
    <location>
        <begin position="345"/>
        <end position="365"/>
    </location>
</feature>
<dbReference type="AlphaFoldDB" id="A0A427B1I5"/>
<dbReference type="InterPro" id="IPR050511">
    <property type="entry name" value="AMPK_gamma/SDS23_families"/>
</dbReference>
<keyword evidence="1" id="KW-0677">Repeat</keyword>
<dbReference type="PANTHER" id="PTHR13780">
    <property type="entry name" value="AMP-ACTIVATED PROTEIN KINASE, GAMMA REGULATORY SUBUNIT"/>
    <property type="match status" value="1"/>
</dbReference>
<evidence type="ECO:0000259" key="5">
    <source>
        <dbReference type="PROSITE" id="PS51371"/>
    </source>
</evidence>
<sequence>MSGLEATAGTASPKLVDIVRSLPRFQHPSLRMVFDDALFLLCVSFGDRQHCMAVSWLQDREVADLCIGKPPTRPIPLSATVGEALLALRSAGADDRLAVWAADRAAPERRACVGQVCMVDVICYLCAKENLDAPCAALGAPVSAFLFPKAAAPLVRRVEPSSSILEALDAIFDGAQSLVVPIRAAASRRKLAGGGGSAEFCWLTQEDFLRFFLNSIALFSPVPALSVSDLGLVRPTALTVRHQDPALSALPLIRAALTEQTSVAVISNNGHLVGEISPSTLAHLDERIAAGLAALSAGELTAYIDCSGTPPESATRSIRARLREKGLLGMLELLEADFSPPFSPASSCSSSSSSDDESSPSAAPSNCRRPRRLRSVGSYSARMGRQSEEAIVCHPWSSLVAVMIQASTHRVGYVWVVDDDYFLVGMVTLSDMLKVFREQIA</sequence>
<evidence type="ECO:0000256" key="1">
    <source>
        <dbReference type="ARBA" id="ARBA00022737"/>
    </source>
</evidence>
<dbReference type="Pfam" id="PF00571">
    <property type="entry name" value="CBS"/>
    <property type="match status" value="1"/>
</dbReference>
<dbReference type="Gene3D" id="3.10.580.10">
    <property type="entry name" value="CBS-domain"/>
    <property type="match status" value="1"/>
</dbReference>
<feature type="domain" description="CBS" evidence="5">
    <location>
        <begin position="383"/>
        <end position="441"/>
    </location>
</feature>
<evidence type="ECO:0000256" key="3">
    <source>
        <dbReference type="PROSITE-ProRule" id="PRU00703"/>
    </source>
</evidence>
<dbReference type="GO" id="GO:0005737">
    <property type="term" value="C:cytoplasm"/>
    <property type="evidence" value="ECO:0007669"/>
    <property type="project" value="TreeGrafter"/>
</dbReference>
<gene>
    <name evidence="6" type="ORF">B296_00009905</name>
</gene>
<dbReference type="SUPFAM" id="SSF54631">
    <property type="entry name" value="CBS-domain pair"/>
    <property type="match status" value="1"/>
</dbReference>
<dbReference type="EMBL" id="AMZH03000749">
    <property type="protein sequence ID" value="RRT82176.1"/>
    <property type="molecule type" value="Genomic_DNA"/>
</dbReference>
<evidence type="ECO:0000256" key="4">
    <source>
        <dbReference type="SAM" id="MobiDB-lite"/>
    </source>
</evidence>
<reference evidence="6 7" key="1">
    <citation type="journal article" date="2014" name="Agronomy (Basel)">
        <title>A Draft Genome Sequence for Ensete ventricosum, the Drought-Tolerant Tree Against Hunger.</title>
        <authorList>
            <person name="Harrison J."/>
            <person name="Moore K.A."/>
            <person name="Paszkiewicz K."/>
            <person name="Jones T."/>
            <person name="Grant M."/>
            <person name="Ambacheew D."/>
            <person name="Muzemil S."/>
            <person name="Studholme D.J."/>
        </authorList>
    </citation>
    <scope>NUCLEOTIDE SEQUENCE [LARGE SCALE GENOMIC DNA]</scope>
</reference>
<dbReference type="GO" id="GO:0005634">
    <property type="term" value="C:nucleus"/>
    <property type="evidence" value="ECO:0007669"/>
    <property type="project" value="TreeGrafter"/>
</dbReference>
<dbReference type="PROSITE" id="PS51371">
    <property type="entry name" value="CBS"/>
    <property type="match status" value="1"/>
</dbReference>
<evidence type="ECO:0000313" key="6">
    <source>
        <dbReference type="EMBL" id="RRT82176.1"/>
    </source>
</evidence>
<protein>
    <recommendedName>
        <fullName evidence="5">CBS domain-containing protein</fullName>
    </recommendedName>
</protein>
<feature type="region of interest" description="Disordered" evidence="4">
    <location>
        <begin position="345"/>
        <end position="369"/>
    </location>
</feature>
<proteinExistence type="predicted"/>
<name>A0A427B1I5_ENSVE</name>
<comment type="caution">
    <text evidence="6">The sequence shown here is derived from an EMBL/GenBank/DDBJ whole genome shotgun (WGS) entry which is preliminary data.</text>
</comment>
<dbReference type="Proteomes" id="UP000287651">
    <property type="component" value="Unassembled WGS sequence"/>
</dbReference>
<dbReference type="InterPro" id="IPR000644">
    <property type="entry name" value="CBS_dom"/>
</dbReference>
<evidence type="ECO:0000313" key="7">
    <source>
        <dbReference type="Proteomes" id="UP000287651"/>
    </source>
</evidence>
<keyword evidence="2 3" id="KW-0129">CBS domain</keyword>
<accession>A0A427B1I5</accession>